<keyword evidence="3" id="KW-1185">Reference proteome</keyword>
<keyword evidence="1" id="KW-1133">Transmembrane helix</keyword>
<name>A0ABS9KVG7_9BACT</name>
<gene>
    <name evidence="2" type="ORF">LZZ85_18545</name>
</gene>
<reference evidence="2" key="1">
    <citation type="submission" date="2022-01" db="EMBL/GenBank/DDBJ databases">
        <authorList>
            <person name="Jo J.-H."/>
            <person name="Im W.-T."/>
        </authorList>
    </citation>
    <scope>NUCLEOTIDE SEQUENCE</scope>
    <source>
        <strain evidence="2">NA20</strain>
    </source>
</reference>
<accession>A0ABS9KVG7</accession>
<protein>
    <submittedName>
        <fullName evidence="2">Uncharacterized protein</fullName>
    </submittedName>
</protein>
<sequence>MANRDTLVTISAFILSIFGFFALAVKFGSSVMRALLAKLYDLIFRHKAKSL</sequence>
<keyword evidence="1" id="KW-0812">Transmembrane</keyword>
<dbReference type="RefSeq" id="WP_237874839.1">
    <property type="nucleotide sequence ID" value="NZ_JAKLTR010000012.1"/>
</dbReference>
<evidence type="ECO:0000313" key="3">
    <source>
        <dbReference type="Proteomes" id="UP001165367"/>
    </source>
</evidence>
<keyword evidence="1" id="KW-0472">Membrane</keyword>
<proteinExistence type="predicted"/>
<evidence type="ECO:0000313" key="2">
    <source>
        <dbReference type="EMBL" id="MCG2616305.1"/>
    </source>
</evidence>
<comment type="caution">
    <text evidence="2">The sequence shown here is derived from an EMBL/GenBank/DDBJ whole genome shotgun (WGS) entry which is preliminary data.</text>
</comment>
<dbReference type="Proteomes" id="UP001165367">
    <property type="component" value="Unassembled WGS sequence"/>
</dbReference>
<feature type="transmembrane region" description="Helical" evidence="1">
    <location>
        <begin position="6"/>
        <end position="25"/>
    </location>
</feature>
<dbReference type="EMBL" id="JAKLTR010000012">
    <property type="protein sequence ID" value="MCG2616305.1"/>
    <property type="molecule type" value="Genomic_DNA"/>
</dbReference>
<organism evidence="2 3">
    <name type="scientific">Terrimonas ginsenosidimutans</name>
    <dbReference type="NCBI Taxonomy" id="2908004"/>
    <lineage>
        <taxon>Bacteria</taxon>
        <taxon>Pseudomonadati</taxon>
        <taxon>Bacteroidota</taxon>
        <taxon>Chitinophagia</taxon>
        <taxon>Chitinophagales</taxon>
        <taxon>Chitinophagaceae</taxon>
        <taxon>Terrimonas</taxon>
    </lineage>
</organism>
<evidence type="ECO:0000256" key="1">
    <source>
        <dbReference type="SAM" id="Phobius"/>
    </source>
</evidence>